<protein>
    <submittedName>
        <fullName evidence="2">HK97 gp10 family phage protein</fullName>
    </submittedName>
</protein>
<evidence type="ECO:0000313" key="3">
    <source>
        <dbReference type="Proteomes" id="UP000625033"/>
    </source>
</evidence>
<proteinExistence type="predicted"/>
<feature type="region of interest" description="Disordered" evidence="1">
    <location>
        <begin position="31"/>
        <end position="51"/>
    </location>
</feature>
<keyword evidence="3" id="KW-1185">Reference proteome</keyword>
<dbReference type="NCBIfam" id="TIGR01725">
    <property type="entry name" value="phge_HK97_gp10"/>
    <property type="match status" value="1"/>
</dbReference>
<dbReference type="EMBL" id="JADOTZ010000001">
    <property type="protein sequence ID" value="MBG6085816.1"/>
    <property type="molecule type" value="Genomic_DNA"/>
</dbReference>
<reference evidence="2" key="1">
    <citation type="submission" date="2020-11" db="EMBL/GenBank/DDBJ databases">
        <title>Sequencing the genomes of 1000 actinobacteria strains.</title>
        <authorList>
            <person name="Klenk H.-P."/>
        </authorList>
    </citation>
    <scope>NUCLEOTIDE SEQUENCE</scope>
    <source>
        <strain evidence="2">DSM 26152</strain>
    </source>
</reference>
<name>A0A931DDZ3_9MICC</name>
<gene>
    <name evidence="2" type="ORF">IW252_002583</name>
</gene>
<dbReference type="InterPro" id="IPR010064">
    <property type="entry name" value="HK97-gp10_tail"/>
</dbReference>
<comment type="caution">
    <text evidence="2">The sequence shown here is derived from an EMBL/GenBank/DDBJ whole genome shotgun (WGS) entry which is preliminary data.</text>
</comment>
<sequence>MDTSELARLTADLRGAQARVGPRAQLVVRKTAKDIQRSARTKAPVDTGRLKGSITTSDLRTVGQAGTLAAEVGPTVEYGIYVELGTSRMAAQPYLGPAADQHTPAFEAAMEALGAEVMNG</sequence>
<dbReference type="RefSeq" id="WP_196836959.1">
    <property type="nucleotide sequence ID" value="NZ_JADOTZ010000001.1"/>
</dbReference>
<dbReference type="AlphaFoldDB" id="A0A931DDZ3"/>
<organism evidence="2 3">
    <name type="scientific">Zhihengliuella flava</name>
    <dbReference type="NCBI Taxonomy" id="1285193"/>
    <lineage>
        <taxon>Bacteria</taxon>
        <taxon>Bacillati</taxon>
        <taxon>Actinomycetota</taxon>
        <taxon>Actinomycetes</taxon>
        <taxon>Micrococcales</taxon>
        <taxon>Micrococcaceae</taxon>
        <taxon>Zhihengliuella</taxon>
    </lineage>
</organism>
<evidence type="ECO:0000256" key="1">
    <source>
        <dbReference type="SAM" id="MobiDB-lite"/>
    </source>
</evidence>
<dbReference type="Proteomes" id="UP000625033">
    <property type="component" value="Unassembled WGS sequence"/>
</dbReference>
<evidence type="ECO:0000313" key="2">
    <source>
        <dbReference type="EMBL" id="MBG6085816.1"/>
    </source>
</evidence>
<dbReference type="Pfam" id="PF04883">
    <property type="entry name" value="HK97-gp10_like"/>
    <property type="match status" value="1"/>
</dbReference>
<accession>A0A931DDZ3</accession>